<name>A0A6A4Z9J7_APHAT</name>
<comment type="caution">
    <text evidence="2">The sequence shown here is derived from an EMBL/GenBank/DDBJ whole genome shotgun (WGS) entry which is preliminary data.</text>
</comment>
<proteinExistence type="predicted"/>
<dbReference type="AlphaFoldDB" id="A0A6A4Z9J7"/>
<gene>
    <name evidence="2" type="ORF">AaE_013977</name>
</gene>
<evidence type="ECO:0000256" key="1">
    <source>
        <dbReference type="SAM" id="MobiDB-lite"/>
    </source>
</evidence>
<evidence type="ECO:0000313" key="2">
    <source>
        <dbReference type="EMBL" id="KAF0706731.1"/>
    </source>
</evidence>
<feature type="region of interest" description="Disordered" evidence="1">
    <location>
        <begin position="1"/>
        <end position="29"/>
    </location>
</feature>
<sequence>MQEIGSLVRPSRHAPVAAPHEQVGVGTETDEVTVVETAARRGRVGFRRGSENQEANQFGCLLPRQFKNDEKQSSHSSNRVNQIIFRCNGKISPADGFWDTTAHWAYGSETEVACTKAVFG</sequence>
<evidence type="ECO:0000313" key="3">
    <source>
        <dbReference type="Proteomes" id="UP000469452"/>
    </source>
</evidence>
<protein>
    <submittedName>
        <fullName evidence="2">Uncharacterized protein</fullName>
    </submittedName>
</protein>
<accession>A0A6A4Z9J7</accession>
<reference evidence="2 3" key="1">
    <citation type="submission" date="2019-06" db="EMBL/GenBank/DDBJ databases">
        <title>Genomics analysis of Aphanomyces spp. identifies a new class of oomycete effector associated with host adaptation.</title>
        <authorList>
            <person name="Gaulin E."/>
        </authorList>
    </citation>
    <scope>NUCLEOTIDE SEQUENCE [LARGE SCALE GENOMIC DNA]</scope>
    <source>
        <strain evidence="2 3">E</strain>
    </source>
</reference>
<dbReference type="Proteomes" id="UP000469452">
    <property type="component" value="Unassembled WGS sequence"/>
</dbReference>
<organism evidence="2 3">
    <name type="scientific">Aphanomyces astaci</name>
    <name type="common">Crayfish plague agent</name>
    <dbReference type="NCBI Taxonomy" id="112090"/>
    <lineage>
        <taxon>Eukaryota</taxon>
        <taxon>Sar</taxon>
        <taxon>Stramenopiles</taxon>
        <taxon>Oomycota</taxon>
        <taxon>Saprolegniomycetes</taxon>
        <taxon>Saprolegniales</taxon>
        <taxon>Verrucalvaceae</taxon>
        <taxon>Aphanomyces</taxon>
    </lineage>
</organism>
<dbReference type="EMBL" id="VJMI01019676">
    <property type="protein sequence ID" value="KAF0706731.1"/>
    <property type="molecule type" value="Genomic_DNA"/>
</dbReference>